<evidence type="ECO:0000256" key="2">
    <source>
        <dbReference type="SAM" id="MobiDB-lite"/>
    </source>
</evidence>
<dbReference type="CDD" id="cd02440">
    <property type="entry name" value="AdoMet_MTases"/>
    <property type="match status" value="1"/>
</dbReference>
<keyword evidence="1" id="KW-0949">S-adenosyl-L-methionine</keyword>
<dbReference type="GO" id="GO:0016556">
    <property type="term" value="P:mRNA modification"/>
    <property type="evidence" value="ECO:0007669"/>
    <property type="project" value="UniProtKB-UniRule"/>
</dbReference>
<feature type="compositionally biased region" description="Polar residues" evidence="2">
    <location>
        <begin position="54"/>
        <end position="78"/>
    </location>
</feature>
<keyword evidence="5" id="KW-1185">Reference proteome</keyword>
<dbReference type="Proteomes" id="UP000317494">
    <property type="component" value="Unassembled WGS sequence"/>
</dbReference>
<feature type="region of interest" description="Disordered" evidence="2">
    <location>
        <begin position="522"/>
        <end position="587"/>
    </location>
</feature>
<proteinExistence type="predicted"/>
<comment type="catalytic activity">
    <reaction evidence="1">
        <text>a 5'-end (N(7)-methyl 5'-triphosphoguanosine)-ribonucleoside in mRNA + S-adenosyl-L-methionine = a 5'-end (N(7)-methyl 5'-triphosphoguanosine)-(2'-O-methyl-ribonucleoside) in mRNA + S-adenosyl-L-homocysteine + H(+)</text>
        <dbReference type="Rhea" id="RHEA:67020"/>
        <dbReference type="Rhea" id="RHEA-COMP:17167"/>
        <dbReference type="Rhea" id="RHEA-COMP:17168"/>
        <dbReference type="ChEBI" id="CHEBI:15378"/>
        <dbReference type="ChEBI" id="CHEBI:57856"/>
        <dbReference type="ChEBI" id="CHEBI:59789"/>
        <dbReference type="ChEBI" id="CHEBI:156461"/>
        <dbReference type="ChEBI" id="CHEBI:167609"/>
        <dbReference type="EC" id="2.1.1.57"/>
    </reaction>
</comment>
<comment type="function">
    <text evidence="1">S-adenosyl-L-methionine-dependent methyltransferase that mediates RNA cap1 2'-O-ribose methylation to the 5'-cap structure of RNAs. Methylates the ribose of the first nucleotide of a m(7)GpppG-capped mRNA to produce m(7)GpppNmp (cap1).</text>
</comment>
<keyword evidence="1" id="KW-0507">mRNA processing</keyword>
<comment type="caution">
    <text evidence="4">The sequence shown here is derived from an EMBL/GenBank/DDBJ whole genome shotgun (WGS) entry which is preliminary data.</text>
</comment>
<dbReference type="GO" id="GO:0005634">
    <property type="term" value="C:nucleus"/>
    <property type="evidence" value="ECO:0007669"/>
    <property type="project" value="UniProtKB-SubCell"/>
</dbReference>
<organism evidence="4 5">
    <name type="scientific">Synchytrium endobioticum</name>
    <dbReference type="NCBI Taxonomy" id="286115"/>
    <lineage>
        <taxon>Eukaryota</taxon>
        <taxon>Fungi</taxon>
        <taxon>Fungi incertae sedis</taxon>
        <taxon>Chytridiomycota</taxon>
        <taxon>Chytridiomycota incertae sedis</taxon>
        <taxon>Chytridiomycetes</taxon>
        <taxon>Synchytriales</taxon>
        <taxon>Synchytriaceae</taxon>
        <taxon>Synchytrium</taxon>
    </lineage>
</organism>
<evidence type="ECO:0000259" key="3">
    <source>
        <dbReference type="PROSITE" id="PS51613"/>
    </source>
</evidence>
<dbReference type="VEuPathDB" id="FungiDB:SeMB42_g05529"/>
<reference evidence="4 5" key="1">
    <citation type="journal article" date="2019" name="Sci. Rep.">
        <title>Comparative genomics of chytrid fungi reveal insights into the obligate biotrophic and pathogenic lifestyle of Synchytrium endobioticum.</title>
        <authorList>
            <person name="van de Vossenberg B.T.L.H."/>
            <person name="Warris S."/>
            <person name="Nguyen H.D.T."/>
            <person name="van Gent-Pelzer M.P.E."/>
            <person name="Joly D.L."/>
            <person name="van de Geest H.C."/>
            <person name="Bonants P.J.M."/>
            <person name="Smith D.S."/>
            <person name="Levesque C.A."/>
            <person name="van der Lee T.A.J."/>
        </authorList>
    </citation>
    <scope>NUCLEOTIDE SEQUENCE [LARGE SCALE GENOMIC DNA]</scope>
    <source>
        <strain evidence="4 5">MB42</strain>
    </source>
</reference>
<dbReference type="InterPro" id="IPR050851">
    <property type="entry name" value="mRNA_Cap_2O-Ribose_MeTrfase"/>
</dbReference>
<keyword evidence="1" id="KW-0808">Transferase</keyword>
<dbReference type="PROSITE" id="PS51613">
    <property type="entry name" value="SAM_MT_RRMJ"/>
    <property type="match status" value="1"/>
</dbReference>
<dbReference type="GO" id="GO:0003676">
    <property type="term" value="F:nucleic acid binding"/>
    <property type="evidence" value="ECO:0007669"/>
    <property type="project" value="UniProtKB-UniRule"/>
</dbReference>
<feature type="region of interest" description="Disordered" evidence="2">
    <location>
        <begin position="604"/>
        <end position="643"/>
    </location>
</feature>
<dbReference type="AlphaFoldDB" id="A0A507CQW1"/>
<evidence type="ECO:0000256" key="1">
    <source>
        <dbReference type="RuleBase" id="RU368012"/>
    </source>
</evidence>
<evidence type="ECO:0000313" key="4">
    <source>
        <dbReference type="EMBL" id="TPX41546.1"/>
    </source>
</evidence>
<accession>A0A507CQW1</accession>
<dbReference type="InterPro" id="IPR002877">
    <property type="entry name" value="RNA_MeTrfase_FtsJ_dom"/>
</dbReference>
<evidence type="ECO:0000313" key="5">
    <source>
        <dbReference type="Proteomes" id="UP000317494"/>
    </source>
</evidence>
<keyword evidence="1" id="KW-0506">mRNA capping</keyword>
<keyword evidence="1" id="KW-0539">Nucleus</keyword>
<sequence>MMTDVAAAIDPYTDDDPEYRDTPLVSPVPPPNSSTSRTPHQHATDESRGLPSAAGNNPDINSTTSLTSSNARITSSDSIGKRVESSSPSSRPTFRTDQRVPEKQLCDWLVNDKEAPHSKDMPWLKMKVEKAAPVDYGLFSIQELFEKLADLKNQLDALPKHYFTQARTLANPYESIGRAIFVNRSAVKMANVDAVFGFTKELIAPHKPFRFADLCAGPGGFTEYLLWRIHPGLADVRGYGITLKGDVDFAIEKFAPEARAQQRFEAIYGQDGTGDITKPENMRRFAAHIQKSTGDTGVDLVIADGAFSVVGDEIYQEVHSSRLMMCEVVTMFMVLRKGGYFMTKVFDTCTPFMAGLFYLLHQYFGMVTIIKPYTSRPANSERYIICKDLKERRPAVVIQHLLNVNKKFNELSSKQHVTPTSSAEKLSLILYKTMIDHGMELVTQIVDLETIMKDRDFVDFLEGKNTSIAMKQSLALAELLKYASDPSLPAWNQEDVRNRCLQEWDLPLVRVEPSLKTLMSPFEPFSRRSSSNSHHNRTPRYSHHHTPPPPTSSTSSYRPRRKSDAEPSSTPSPPHAPRGTLSHLADVDVNWRERDVIKKTQDRIIRQQQQNGECDDSKENYGEKGGRWRRKAELDKNWRDRSH</sequence>
<dbReference type="EC" id="2.1.1.57" evidence="1"/>
<protein>
    <recommendedName>
        <fullName evidence="1">Cap-specific mRNA (nucleoside-2'-O-)-methyltransferase 1</fullName>
        <ecNumber evidence="1">2.1.1.57</ecNumber>
    </recommendedName>
    <alternativeName>
        <fullName evidence="1">Cap1 2'O-ribose methyltransferase 1</fullName>
    </alternativeName>
</protein>
<dbReference type="Pfam" id="PF01728">
    <property type="entry name" value="FtsJ"/>
    <property type="match status" value="1"/>
</dbReference>
<name>A0A507CQW1_9FUNG</name>
<dbReference type="PANTHER" id="PTHR16121:SF0">
    <property type="entry name" value="CAP-SPECIFIC MRNA (NUCLEOSIDE-2'-O-)-METHYLTRANSFERASE 1"/>
    <property type="match status" value="1"/>
</dbReference>
<dbReference type="SUPFAM" id="SSF53335">
    <property type="entry name" value="S-adenosyl-L-methionine-dependent methyltransferases"/>
    <property type="match status" value="1"/>
</dbReference>
<feature type="compositionally biased region" description="Basic and acidic residues" evidence="2">
    <location>
        <begin position="615"/>
        <end position="643"/>
    </location>
</feature>
<dbReference type="GO" id="GO:0032259">
    <property type="term" value="P:methylation"/>
    <property type="evidence" value="ECO:0007669"/>
    <property type="project" value="UniProtKB-KW"/>
</dbReference>
<feature type="domain" description="RrmJ-type SAM-dependent 2'-O-MTase" evidence="3">
    <location>
        <begin position="180"/>
        <end position="390"/>
    </location>
</feature>
<dbReference type="InterPro" id="IPR025816">
    <property type="entry name" value="RrmJ-type_MeTrfase"/>
</dbReference>
<dbReference type="Gene3D" id="3.40.50.12760">
    <property type="match status" value="1"/>
</dbReference>
<gene>
    <name evidence="4" type="ORF">SeMB42_g05529</name>
</gene>
<comment type="subcellular location">
    <subcellularLocation>
        <location evidence="1">Nucleus</location>
    </subcellularLocation>
</comment>
<feature type="region of interest" description="Disordered" evidence="2">
    <location>
        <begin position="1"/>
        <end position="99"/>
    </location>
</feature>
<dbReference type="GO" id="GO:0005737">
    <property type="term" value="C:cytoplasm"/>
    <property type="evidence" value="ECO:0007669"/>
    <property type="project" value="TreeGrafter"/>
</dbReference>
<dbReference type="EMBL" id="QEAN01000267">
    <property type="protein sequence ID" value="TPX41546.1"/>
    <property type="molecule type" value="Genomic_DNA"/>
</dbReference>
<dbReference type="STRING" id="286115.A0A507CQW1"/>
<dbReference type="GO" id="GO:0006370">
    <property type="term" value="P:7-methylguanosine mRNA capping"/>
    <property type="evidence" value="ECO:0007669"/>
    <property type="project" value="UniProtKB-UniRule"/>
</dbReference>
<dbReference type="PANTHER" id="PTHR16121">
    <property type="entry name" value="CAP-SPECIFIC MRNA (NUCLEOSIDE-2'-O-)-METHYLTRANSFERASE 1-RELATED"/>
    <property type="match status" value="1"/>
</dbReference>
<dbReference type="InterPro" id="IPR029063">
    <property type="entry name" value="SAM-dependent_MTases_sf"/>
</dbReference>
<dbReference type="GO" id="GO:0004483">
    <property type="term" value="F:methyltransferase cap1 activity"/>
    <property type="evidence" value="ECO:0007669"/>
    <property type="project" value="UniProtKB-UniRule"/>
</dbReference>
<feature type="compositionally biased region" description="Basic residues" evidence="2">
    <location>
        <begin position="534"/>
        <end position="546"/>
    </location>
</feature>
<keyword evidence="1" id="KW-0489">Methyltransferase</keyword>